<organism evidence="2 3">
    <name type="scientific">Macrosiphum euphorbiae</name>
    <name type="common">potato aphid</name>
    <dbReference type="NCBI Taxonomy" id="13131"/>
    <lineage>
        <taxon>Eukaryota</taxon>
        <taxon>Metazoa</taxon>
        <taxon>Ecdysozoa</taxon>
        <taxon>Arthropoda</taxon>
        <taxon>Hexapoda</taxon>
        <taxon>Insecta</taxon>
        <taxon>Pterygota</taxon>
        <taxon>Neoptera</taxon>
        <taxon>Paraneoptera</taxon>
        <taxon>Hemiptera</taxon>
        <taxon>Sternorrhyncha</taxon>
        <taxon>Aphidomorpha</taxon>
        <taxon>Aphidoidea</taxon>
        <taxon>Aphididae</taxon>
        <taxon>Macrosiphini</taxon>
        <taxon>Macrosiphum</taxon>
    </lineage>
</organism>
<protein>
    <submittedName>
        <fullName evidence="2">Uncharacterized protein</fullName>
    </submittedName>
</protein>
<evidence type="ECO:0000313" key="2">
    <source>
        <dbReference type="EMBL" id="CAI6352090.1"/>
    </source>
</evidence>
<feature type="region of interest" description="Disordered" evidence="1">
    <location>
        <begin position="46"/>
        <end position="76"/>
    </location>
</feature>
<name>A0AAV0W8H8_9HEMI</name>
<dbReference type="AlphaFoldDB" id="A0AAV0W8H8"/>
<evidence type="ECO:0000256" key="1">
    <source>
        <dbReference type="SAM" id="MobiDB-lite"/>
    </source>
</evidence>
<feature type="compositionally biased region" description="Polar residues" evidence="1">
    <location>
        <begin position="1"/>
        <end position="13"/>
    </location>
</feature>
<keyword evidence="3" id="KW-1185">Reference proteome</keyword>
<dbReference type="Proteomes" id="UP001160148">
    <property type="component" value="Unassembled WGS sequence"/>
</dbReference>
<proteinExistence type="predicted"/>
<feature type="region of interest" description="Disordered" evidence="1">
    <location>
        <begin position="1"/>
        <end position="26"/>
    </location>
</feature>
<gene>
    <name evidence="2" type="ORF">MEUPH1_LOCUS8377</name>
</gene>
<sequence length="161" mass="17889">MNSKSKNIVTTPGGQDHQESLAVGGSGVKFRSNGAGLLLSLPVNRDQSDEGVSSMAPDSDNNASAETDVPLGTHPRDMTSYIIHHRAYDTGENVAVATNLTLPDYKRKRSSYEDDNHNRNFSRTSRAALDIHHVIGKFLIHINDPRHSNKIYKYLYSRHQC</sequence>
<comment type="caution">
    <text evidence="2">The sequence shown here is derived from an EMBL/GenBank/DDBJ whole genome shotgun (WGS) entry which is preliminary data.</text>
</comment>
<reference evidence="2 3" key="1">
    <citation type="submission" date="2023-01" db="EMBL/GenBank/DDBJ databases">
        <authorList>
            <person name="Whitehead M."/>
        </authorList>
    </citation>
    <scope>NUCLEOTIDE SEQUENCE [LARGE SCALE GENOMIC DNA]</scope>
</reference>
<evidence type="ECO:0000313" key="3">
    <source>
        <dbReference type="Proteomes" id="UP001160148"/>
    </source>
</evidence>
<dbReference type="EMBL" id="CARXXK010000001">
    <property type="protein sequence ID" value="CAI6352090.1"/>
    <property type="molecule type" value="Genomic_DNA"/>
</dbReference>
<accession>A0AAV0W8H8</accession>